<reference evidence="2" key="1">
    <citation type="submission" date="2021-11" db="EMBL/GenBank/DDBJ databases">
        <authorList>
            <person name="Ge X.-Y."/>
            <person name="Peng L."/>
            <person name="Sun C.-H."/>
            <person name="Wang B.-X."/>
        </authorList>
    </citation>
    <scope>NUCLEOTIDE SEQUENCE</scope>
</reference>
<protein>
    <submittedName>
        <fullName evidence="2">NADH dehydrogenase subunit 6</fullName>
    </submittedName>
</protein>
<keyword evidence="1" id="KW-1133">Transmembrane helix</keyword>
<evidence type="ECO:0000256" key="1">
    <source>
        <dbReference type="SAM" id="Phobius"/>
    </source>
</evidence>
<feature type="transmembrane region" description="Helical" evidence="1">
    <location>
        <begin position="142"/>
        <end position="165"/>
    </location>
</feature>
<proteinExistence type="predicted"/>
<dbReference type="AlphaFoldDB" id="A0A9E8RT27"/>
<dbReference type="CTD" id="4541"/>
<geneLocation type="mitochondrion" evidence="2"/>
<keyword evidence="2" id="KW-0496">Mitochondrion</keyword>
<keyword evidence="1" id="KW-0812">Transmembrane</keyword>
<keyword evidence="1" id="KW-0472">Membrane</keyword>
<feature type="transmembrane region" description="Helical" evidence="1">
    <location>
        <begin position="84"/>
        <end position="102"/>
    </location>
</feature>
<evidence type="ECO:0000313" key="2">
    <source>
        <dbReference type="EMBL" id="UZZ44179.1"/>
    </source>
</evidence>
<dbReference type="RefSeq" id="YP_010586391.1">
    <property type="nucleotide sequence ID" value="NC_069271.1"/>
</dbReference>
<reference evidence="2" key="2">
    <citation type="journal article" date="2022" name="Syst. Entomol.">
        <title>Massive gene rearrangements of mitochondrial genomes and implications for the phylogeny of Trichoptera (Insecta).</title>
        <authorList>
            <person name="Ge X."/>
            <person name="Peng L."/>
            <person name="Vogler A.P."/>
            <person name="Morse J.C."/>
            <person name="Yang L."/>
            <person name="Sun C."/>
            <person name="Wang B."/>
        </authorList>
    </citation>
    <scope>NUCLEOTIDE SEQUENCE</scope>
</reference>
<gene>
    <name evidence="2" type="primary">ND6</name>
</gene>
<organism evidence="2">
    <name type="scientific">Molannodes epaphos</name>
    <dbReference type="NCBI Taxonomy" id="2904896"/>
    <lineage>
        <taxon>Eukaryota</taxon>
        <taxon>Metazoa</taxon>
        <taxon>Ecdysozoa</taxon>
        <taxon>Arthropoda</taxon>
        <taxon>Hexapoda</taxon>
        <taxon>Insecta</taxon>
        <taxon>Pterygota</taxon>
        <taxon>Neoptera</taxon>
        <taxon>Endopterygota</taxon>
        <taxon>Trichoptera</taxon>
        <taxon>Integripalpia</taxon>
        <taxon>Brevitentoria</taxon>
        <taxon>Leptoceroidea</taxon>
        <taxon>Molannidae</taxon>
        <taxon>Molannodes</taxon>
    </lineage>
</organism>
<feature type="transmembrane region" description="Helical" evidence="1">
    <location>
        <begin position="21"/>
        <end position="42"/>
    </location>
</feature>
<dbReference type="EMBL" id="OL678033">
    <property type="protein sequence ID" value="UZZ44179.1"/>
    <property type="molecule type" value="Genomic_DNA"/>
</dbReference>
<dbReference type="GeneID" id="77426109"/>
<sequence length="176" mass="20932">MIKLLSSLMMIISFMMMNSAHPLMMTILMIIMNTLICLLMNSLNYYMWFSYIMFLIIIGSLMILFLYISNLTSNKMKIFSMKKIILAINLTIMALLIFNFMYNPKYMNIFTNNQKKIFSSSFNLYYNEMEPLMNLSKLYNNFSLWLSILLMTLLLMMLMISIKISNLFQGPFRMKF</sequence>
<feature type="transmembrane region" description="Helical" evidence="1">
    <location>
        <begin position="48"/>
        <end position="72"/>
    </location>
</feature>
<accession>A0A9E8RT27</accession>
<name>A0A9E8RT27_9NEOP</name>